<dbReference type="Proteomes" id="UP000018550">
    <property type="component" value="Chromosome"/>
</dbReference>
<sequence length="230" mass="27352">MIEYFKTNKITNNDIEHLKNINPFWAKDLSKTIKKLQLWLLKFNKKQEDFPLNNEKGINGYIVLFQQINNYRNFINQKYDYLKTNARVLKKFHKLLFDYCNILGIAKAIEIIAKFFEDFLTKDIVNKRNHLVSLSNSFIEKNISIYKKMLEKQLPNDKYIEMCFESIVITEVAIYNVQNLISNMMKYSKLLRKKQKISESIFLENSINSIETGVYLMTISNILSRFSENL</sequence>
<proteinExistence type="predicted"/>
<gene>
    <name evidence="1" type="ORF">SAPIS_v1c05170</name>
</gene>
<protein>
    <submittedName>
        <fullName evidence="1">Uncharacterized protein</fullName>
    </submittedName>
</protein>
<dbReference type="EMBL" id="CP006682">
    <property type="protein sequence ID" value="AHB36362.1"/>
    <property type="molecule type" value="Genomic_DNA"/>
</dbReference>
<dbReference type="AlphaFoldDB" id="V5RI46"/>
<reference evidence="1 2" key="1">
    <citation type="journal article" date="2014" name="Genome Announc.">
        <title>Complete Genome Sequence of Spiroplasma apis B31T (ATCC 33834), a Bacterium Associated with May Disease of Honeybees (Apis mellifera).</title>
        <authorList>
            <person name="Ku C."/>
            <person name="Lo W.S."/>
            <person name="Chen L.L."/>
            <person name="Kuo C.H."/>
        </authorList>
    </citation>
    <scope>NUCLEOTIDE SEQUENCE [LARGE SCALE GENOMIC DNA]</scope>
    <source>
        <strain evidence="1">B31</strain>
    </source>
</reference>
<dbReference type="HOGENOM" id="CLU_104588_0_0_14"/>
<name>V5RI46_SPIAP</name>
<evidence type="ECO:0000313" key="2">
    <source>
        <dbReference type="Proteomes" id="UP000018550"/>
    </source>
</evidence>
<evidence type="ECO:0000313" key="1">
    <source>
        <dbReference type="EMBL" id="AHB36362.1"/>
    </source>
</evidence>
<dbReference type="OrthoDB" id="391832at2"/>
<organism evidence="1 2">
    <name type="scientific">Spiroplasma apis B31</name>
    <dbReference type="NCBI Taxonomy" id="1276258"/>
    <lineage>
        <taxon>Bacteria</taxon>
        <taxon>Bacillati</taxon>
        <taxon>Mycoplasmatota</taxon>
        <taxon>Mollicutes</taxon>
        <taxon>Entomoplasmatales</taxon>
        <taxon>Spiroplasmataceae</taxon>
        <taxon>Spiroplasma</taxon>
    </lineage>
</organism>
<accession>V5RI46</accession>
<dbReference type="RefSeq" id="WP_023789373.1">
    <property type="nucleotide sequence ID" value="NC_022998.1"/>
</dbReference>
<dbReference type="STRING" id="1276258.SAPIS_v1c05170"/>
<keyword evidence="2" id="KW-1185">Reference proteome</keyword>
<dbReference type="PATRIC" id="fig|1276258.3.peg.523"/>
<dbReference type="KEGG" id="sapi:SAPIS_v1c05170"/>